<dbReference type="AlphaFoldDB" id="A0AAE0XCU9"/>
<evidence type="ECO:0000256" key="1">
    <source>
        <dbReference type="SAM" id="Phobius"/>
    </source>
</evidence>
<organism evidence="2 3">
    <name type="scientific">Podospora appendiculata</name>
    <dbReference type="NCBI Taxonomy" id="314037"/>
    <lineage>
        <taxon>Eukaryota</taxon>
        <taxon>Fungi</taxon>
        <taxon>Dikarya</taxon>
        <taxon>Ascomycota</taxon>
        <taxon>Pezizomycotina</taxon>
        <taxon>Sordariomycetes</taxon>
        <taxon>Sordariomycetidae</taxon>
        <taxon>Sordariales</taxon>
        <taxon>Podosporaceae</taxon>
        <taxon>Podospora</taxon>
    </lineage>
</organism>
<accession>A0AAE0XCU9</accession>
<dbReference type="Proteomes" id="UP001270362">
    <property type="component" value="Unassembled WGS sequence"/>
</dbReference>
<sequence length="359" mass="38357">MGFLPRVFLRDVTLGVQLGLSPFNDTAMGPERSIGIFQGVQNDQANKLTQQHQGQAGAAMVVPDPNVPLIYLPPGTCEKAASYLPVTWDSVLGYYVWDVSSPRCARIVSSPAYMGFVLTDRQGKNVTIKVPFRVLDLTLSSPIADPPIAYFPCKSVDSTTGYWKLGRAFLQAAFLGVNYNNNLTFLAQAPGPWLDNRRALNEIQEMRRDDVNLEARDISEFEHSWSHDWTVTAQASDNSSGDGSGDGRKRGMIGGIVVGVVMGVLLIAGCVFLYLRSARKQVAAVKLSLAGSGGGRREAVPVASGGRRRGGEVVAHGALGGRPKTPVAVLDDAPPAYGEALKGGVMPPPYGAPESESRG</sequence>
<proteinExistence type="predicted"/>
<comment type="caution">
    <text evidence="2">The sequence shown here is derived from an EMBL/GenBank/DDBJ whole genome shotgun (WGS) entry which is preliminary data.</text>
</comment>
<keyword evidence="1" id="KW-0812">Transmembrane</keyword>
<evidence type="ECO:0000313" key="2">
    <source>
        <dbReference type="EMBL" id="KAK3690192.1"/>
    </source>
</evidence>
<keyword evidence="1" id="KW-1133">Transmembrane helix</keyword>
<evidence type="ECO:0008006" key="4">
    <source>
        <dbReference type="Google" id="ProtNLM"/>
    </source>
</evidence>
<dbReference type="SUPFAM" id="SSF50630">
    <property type="entry name" value="Acid proteases"/>
    <property type="match status" value="1"/>
</dbReference>
<protein>
    <recommendedName>
        <fullName evidence="4">Peptidase A1 domain-containing protein</fullName>
    </recommendedName>
</protein>
<dbReference type="EMBL" id="JAULSO010000002">
    <property type="protein sequence ID" value="KAK3690192.1"/>
    <property type="molecule type" value="Genomic_DNA"/>
</dbReference>
<reference evidence="2" key="2">
    <citation type="submission" date="2023-06" db="EMBL/GenBank/DDBJ databases">
        <authorList>
            <consortium name="Lawrence Berkeley National Laboratory"/>
            <person name="Haridas S."/>
            <person name="Hensen N."/>
            <person name="Bonometti L."/>
            <person name="Westerberg I."/>
            <person name="Brannstrom I.O."/>
            <person name="Guillou S."/>
            <person name="Cros-Aarteil S."/>
            <person name="Calhoun S."/>
            <person name="Kuo A."/>
            <person name="Mondo S."/>
            <person name="Pangilinan J."/>
            <person name="Riley R."/>
            <person name="Labutti K."/>
            <person name="Andreopoulos B."/>
            <person name="Lipzen A."/>
            <person name="Chen C."/>
            <person name="Yanf M."/>
            <person name="Daum C."/>
            <person name="Ng V."/>
            <person name="Clum A."/>
            <person name="Steindorff A."/>
            <person name="Ohm R."/>
            <person name="Martin F."/>
            <person name="Silar P."/>
            <person name="Natvig D."/>
            <person name="Lalanne C."/>
            <person name="Gautier V."/>
            <person name="Ament-Velasquez S.L."/>
            <person name="Kruys A."/>
            <person name="Hutchinson M.I."/>
            <person name="Powell A.J."/>
            <person name="Barry K."/>
            <person name="Miller A.N."/>
            <person name="Grigoriev I.V."/>
            <person name="Debuchy R."/>
            <person name="Gladieux P."/>
            <person name="Thoren M.H."/>
            <person name="Johannesson H."/>
        </authorList>
    </citation>
    <scope>NUCLEOTIDE SEQUENCE</scope>
    <source>
        <strain evidence="2">CBS 314.62</strain>
    </source>
</reference>
<gene>
    <name evidence="2" type="ORF">B0T22DRAFT_481366</name>
</gene>
<dbReference type="InterPro" id="IPR021109">
    <property type="entry name" value="Peptidase_aspartic_dom_sf"/>
</dbReference>
<keyword evidence="3" id="KW-1185">Reference proteome</keyword>
<dbReference type="Gene3D" id="2.40.70.10">
    <property type="entry name" value="Acid Proteases"/>
    <property type="match status" value="1"/>
</dbReference>
<reference evidence="2" key="1">
    <citation type="journal article" date="2023" name="Mol. Phylogenet. Evol.">
        <title>Genome-scale phylogeny and comparative genomics of the fungal order Sordariales.</title>
        <authorList>
            <person name="Hensen N."/>
            <person name="Bonometti L."/>
            <person name="Westerberg I."/>
            <person name="Brannstrom I.O."/>
            <person name="Guillou S."/>
            <person name="Cros-Aarteil S."/>
            <person name="Calhoun S."/>
            <person name="Haridas S."/>
            <person name="Kuo A."/>
            <person name="Mondo S."/>
            <person name="Pangilinan J."/>
            <person name="Riley R."/>
            <person name="LaButti K."/>
            <person name="Andreopoulos B."/>
            <person name="Lipzen A."/>
            <person name="Chen C."/>
            <person name="Yan M."/>
            <person name="Daum C."/>
            <person name="Ng V."/>
            <person name="Clum A."/>
            <person name="Steindorff A."/>
            <person name="Ohm R.A."/>
            <person name="Martin F."/>
            <person name="Silar P."/>
            <person name="Natvig D.O."/>
            <person name="Lalanne C."/>
            <person name="Gautier V."/>
            <person name="Ament-Velasquez S.L."/>
            <person name="Kruys A."/>
            <person name="Hutchinson M.I."/>
            <person name="Powell A.J."/>
            <person name="Barry K."/>
            <person name="Miller A.N."/>
            <person name="Grigoriev I.V."/>
            <person name="Debuchy R."/>
            <person name="Gladieux P."/>
            <person name="Hiltunen Thoren M."/>
            <person name="Johannesson H."/>
        </authorList>
    </citation>
    <scope>NUCLEOTIDE SEQUENCE</scope>
    <source>
        <strain evidence="2">CBS 314.62</strain>
    </source>
</reference>
<feature type="transmembrane region" description="Helical" evidence="1">
    <location>
        <begin position="252"/>
        <end position="275"/>
    </location>
</feature>
<evidence type="ECO:0000313" key="3">
    <source>
        <dbReference type="Proteomes" id="UP001270362"/>
    </source>
</evidence>
<keyword evidence="1" id="KW-0472">Membrane</keyword>
<name>A0AAE0XCU9_9PEZI</name>